<dbReference type="GO" id="GO:0003676">
    <property type="term" value="F:nucleic acid binding"/>
    <property type="evidence" value="ECO:0007669"/>
    <property type="project" value="InterPro"/>
</dbReference>
<feature type="region of interest" description="Disordered" evidence="1">
    <location>
        <begin position="593"/>
        <end position="612"/>
    </location>
</feature>
<evidence type="ECO:0000313" key="4">
    <source>
        <dbReference type="Proteomes" id="UP000218598"/>
    </source>
</evidence>
<dbReference type="SUPFAM" id="SSF53098">
    <property type="entry name" value="Ribonuclease H-like"/>
    <property type="match status" value="1"/>
</dbReference>
<dbReference type="Proteomes" id="UP000218598">
    <property type="component" value="Unassembled WGS sequence"/>
</dbReference>
<reference evidence="3 4" key="1">
    <citation type="journal article" date="2017" name="Elife">
        <title>Extensive horizontal gene transfer in cheese-associated bacteria.</title>
        <authorList>
            <person name="Bonham K.S."/>
            <person name="Wolfe B.E."/>
            <person name="Dutton R.J."/>
        </authorList>
    </citation>
    <scope>NUCLEOTIDE SEQUENCE [LARGE SCALE GENOMIC DNA]</scope>
    <source>
        <strain evidence="3 4">341_9</strain>
    </source>
</reference>
<dbReference type="PANTHER" id="PTHR35004">
    <property type="entry name" value="TRANSPOSASE RV3428C-RELATED"/>
    <property type="match status" value="1"/>
</dbReference>
<dbReference type="EMBL" id="NRGR01000020">
    <property type="protein sequence ID" value="PCC38831.1"/>
    <property type="molecule type" value="Genomic_DNA"/>
</dbReference>
<evidence type="ECO:0000259" key="2">
    <source>
        <dbReference type="PROSITE" id="PS50994"/>
    </source>
</evidence>
<comment type="caution">
    <text evidence="3">The sequence shown here is derived from an EMBL/GenBank/DDBJ whole genome shotgun (WGS) entry which is preliminary data.</text>
</comment>
<dbReference type="RefSeq" id="WP_096197411.1">
    <property type="nucleotide sequence ID" value="NZ_NRGR01000020.1"/>
</dbReference>
<sequence>MAEVLDVAVGGRIWWEGATWQVDELRDGAALLSRGGSVRRVTLSALLRAEASAIDDGETVGDGSIPSVELLANLGPRERRRLESTIKAITEALEQRPQDPATHLADAVGLSERTARRRISAFTTHGPAGLVDQRRSASGRSNAIPEEWSRALRDVLARHRNLSTPSLGLVINQANSLAEMRSPGLALPARATAYRHLREVTAGTAAFGSAKRRRSDAARPQGVLGSLRADRPGQYVVLDSTPLDVFAAEPVTDRWVPVELTVAMDLYSRCITGLRLRPISTRSREVADVLYQTITAQTWGPKSGEGPYVGVPEVVVFETGTVPDTIIVDHGRAYLSEHVKAVCARLGISIQPATPRKPTDKPTIERFFRTLRQGFLERLPAYKGPDVYSRGKDIEKQAFLYVPELEQALREWVGIYHDTPHEGLCDPRLPHVELTPAQMFQRGVAIAGRIRLPVSTSLAMEFLEVAWRKIHHYGITIDGRRYDGPELNLYRGQLSEHGGLHAGKWPFYIDRNDVRAIHFQDPVTEQWAAIGWDRARDLDAPFSAEAADYVRALQLASPDRSVDPKEAVGELVKHYSQQNVTMRRAEKNLARHITTTTPDDDRDPRRVPTGAGGELNVLHEHLERRARVRVSDDMDVFERYGNDDEDRFEVFEG</sequence>
<dbReference type="AlphaFoldDB" id="A0A2A3YHT4"/>
<dbReference type="PROSITE" id="PS50994">
    <property type="entry name" value="INTEGRASE"/>
    <property type="match status" value="1"/>
</dbReference>
<protein>
    <recommendedName>
        <fullName evidence="2">Integrase catalytic domain-containing protein</fullName>
    </recommendedName>
</protein>
<evidence type="ECO:0000313" key="3">
    <source>
        <dbReference type="EMBL" id="PCC38831.1"/>
    </source>
</evidence>
<dbReference type="InterPro" id="IPR036397">
    <property type="entry name" value="RNaseH_sf"/>
</dbReference>
<gene>
    <name evidence="3" type="ORF">CIK66_12995</name>
</gene>
<dbReference type="Pfam" id="PF13518">
    <property type="entry name" value="HTH_28"/>
    <property type="match status" value="1"/>
</dbReference>
<feature type="domain" description="Integrase catalytic" evidence="2">
    <location>
        <begin position="228"/>
        <end position="444"/>
    </location>
</feature>
<evidence type="ECO:0000256" key="1">
    <source>
        <dbReference type="SAM" id="MobiDB-lite"/>
    </source>
</evidence>
<accession>A0A2A3YHT4</accession>
<dbReference type="InterPro" id="IPR001584">
    <property type="entry name" value="Integrase_cat-core"/>
</dbReference>
<dbReference type="Gene3D" id="3.30.420.10">
    <property type="entry name" value="Ribonuclease H-like superfamily/Ribonuclease H"/>
    <property type="match status" value="1"/>
</dbReference>
<dbReference type="OrthoDB" id="52928at2"/>
<dbReference type="PANTHER" id="PTHR35004:SF6">
    <property type="entry name" value="TRANSPOSASE"/>
    <property type="match status" value="1"/>
</dbReference>
<keyword evidence="4" id="KW-1185">Reference proteome</keyword>
<dbReference type="InterPro" id="IPR055247">
    <property type="entry name" value="InsJ-like_HTH"/>
</dbReference>
<name>A0A2A3YHT4_9MICO</name>
<dbReference type="InterPro" id="IPR012337">
    <property type="entry name" value="RNaseH-like_sf"/>
</dbReference>
<proteinExistence type="predicted"/>
<dbReference type="GO" id="GO:0015074">
    <property type="term" value="P:DNA integration"/>
    <property type="evidence" value="ECO:0007669"/>
    <property type="project" value="InterPro"/>
</dbReference>
<organism evidence="3 4">
    <name type="scientific">Brachybacterium alimentarium</name>
    <dbReference type="NCBI Taxonomy" id="47845"/>
    <lineage>
        <taxon>Bacteria</taxon>
        <taxon>Bacillati</taxon>
        <taxon>Actinomycetota</taxon>
        <taxon>Actinomycetes</taxon>
        <taxon>Micrococcales</taxon>
        <taxon>Dermabacteraceae</taxon>
        <taxon>Brachybacterium</taxon>
    </lineage>
</organism>